<evidence type="ECO:0000313" key="2">
    <source>
        <dbReference type="Proteomes" id="UP000235672"/>
    </source>
</evidence>
<reference evidence="1 2" key="1">
    <citation type="submission" date="2016-05" db="EMBL/GenBank/DDBJ databases">
        <title>A degradative enzymes factory behind the ericoid mycorrhizal symbiosis.</title>
        <authorList>
            <consortium name="DOE Joint Genome Institute"/>
            <person name="Martino E."/>
            <person name="Morin E."/>
            <person name="Grelet G."/>
            <person name="Kuo A."/>
            <person name="Kohler A."/>
            <person name="Daghino S."/>
            <person name="Barry K."/>
            <person name="Choi C."/>
            <person name="Cichocki N."/>
            <person name="Clum A."/>
            <person name="Copeland A."/>
            <person name="Hainaut M."/>
            <person name="Haridas S."/>
            <person name="Labutti K."/>
            <person name="Lindquist E."/>
            <person name="Lipzen A."/>
            <person name="Khouja H.-R."/>
            <person name="Murat C."/>
            <person name="Ohm R."/>
            <person name="Olson A."/>
            <person name="Spatafora J."/>
            <person name="Veneault-Fourrey C."/>
            <person name="Henrissat B."/>
            <person name="Grigoriev I."/>
            <person name="Martin F."/>
            <person name="Perotto S."/>
        </authorList>
    </citation>
    <scope>NUCLEOTIDE SEQUENCE [LARGE SCALE GENOMIC DNA]</scope>
    <source>
        <strain evidence="1 2">UAMH 7357</strain>
    </source>
</reference>
<evidence type="ECO:0000313" key="1">
    <source>
        <dbReference type="EMBL" id="PMD19419.1"/>
    </source>
</evidence>
<dbReference type="Proteomes" id="UP000235672">
    <property type="component" value="Unassembled WGS sequence"/>
</dbReference>
<accession>A0A2J6PZG8</accession>
<dbReference type="OrthoDB" id="10538664at2759"/>
<dbReference type="AlphaFoldDB" id="A0A2J6PZG8"/>
<protein>
    <submittedName>
        <fullName evidence="1">Uncharacterized protein</fullName>
    </submittedName>
</protein>
<proteinExistence type="predicted"/>
<gene>
    <name evidence="1" type="ORF">NA56DRAFT_660547</name>
</gene>
<sequence length="194" mass="21327">MPELPQFSPPPEIEWGSHIQNSSASHQIRLRCALLDFLSSNTLDTAPHALGPYFDSTTPKTGILTRYNNQNGLNTILTAYSLDTIPNASTINSILIRLITRKGTKETHWGLPPEYSIYAEIEAYDINREAFIAATEDNVICPLSTSIIFQSATLGGAEDVCPSLDWSCVVAIIAHENSLSFKCDGTDTTEKEHN</sequence>
<organism evidence="1 2">
    <name type="scientific">Hyaloscypha hepaticicola</name>
    <dbReference type="NCBI Taxonomy" id="2082293"/>
    <lineage>
        <taxon>Eukaryota</taxon>
        <taxon>Fungi</taxon>
        <taxon>Dikarya</taxon>
        <taxon>Ascomycota</taxon>
        <taxon>Pezizomycotina</taxon>
        <taxon>Leotiomycetes</taxon>
        <taxon>Helotiales</taxon>
        <taxon>Hyaloscyphaceae</taxon>
        <taxon>Hyaloscypha</taxon>
    </lineage>
</organism>
<name>A0A2J6PZG8_9HELO</name>
<keyword evidence="2" id="KW-1185">Reference proteome</keyword>
<dbReference type="EMBL" id="KZ613489">
    <property type="protein sequence ID" value="PMD19419.1"/>
    <property type="molecule type" value="Genomic_DNA"/>
</dbReference>